<evidence type="ECO:0000313" key="4">
    <source>
        <dbReference type="Proteomes" id="UP000184782"/>
    </source>
</evidence>
<dbReference type="STRING" id="59733.SAMN05421769_1782"/>
<sequence>MSKKGVSKISGNSSPKVGEAVTYTVTDWYPSTPQNQRNPANVIWELFKKRPNGRFTSTNIKKTGVGNFTFGEVAQKHTYRLEAYLFEPEGRGASTIEINPQPAAVPKIEKVELQYVDDSPGTVFSFTEKMRARAQCVNLNGKKLKFTLWEDDATGEGHDAKNLLIETKEATVDRSGVATAEFMLTRALMQKAMQGETDPKQLEFYVTVEYFSHKRHATDNVNVNNPLHTPAPIPQPRPQQPTSNPTPPPQSTPETQSNNTQPRAENSPAAEKPASQMEERGVAGQNPNPSEGELHDYQEAQGTIEAEQPSTPQANEGKTVSIVQDSSVEELLDAYFAKKEYTKQTGEAAGTLEYKFGSNGNKTATDAEKEKIAKIILGKPAVKALADKKEYTTLEAIKQALSKEVYNKDEKVSFQTFKLGAELKKITSAPLDTKLYLVAKTAGSGLSDKQATIIIKEKDGLIKGSAGAVLPILEISEEQMDQATPTTGEVPGTEKSEFTGKIENGMVKIPVHLRPKSDDELKQWKEKVSRGKEDGEYTYKFGGENKVTDENSKKRVAETILKNSKNGNTNNEKIADGKTAYIEDIEKALEIKTYQKDQTIKFKLYKKEKELLYLQAKAQGEKQHDKEFLKADGAYFEVATKCPRCGVLTIEELTQVFPSAAEDRKTQLMDAFNGANSKFGLNTCRQKAQFFAQVLQEVGESINVRNGEGLDYPAEELPRHFANFSTTGRLNGAPNNLAYQYGRSAQNNYRSNPEMIANIAYANRGGNGNVASGDGWKYRGRGIIQITFKNKYNRINTRIDNDYPEFGIDIDANNINNLNEGTVASMAYWEDYGCQTEADKGVERPNFDAIVDIVNPSTPSREDRWQNLQRMITIFKVKECSGSEEDSTWHQPLDTMVLRGWYSETQWSPGKSDFHGRTGGKHDGLDLYAPVGTPIYASIDGTITYQEDPTGYGHRIFLEGNYKGQKYFLMYCHLSEYVTGEVKAGDPIGKTGQTGNANGQAAKMAHLHFEVRKAKMSKPSFSPLTEIPELGRAVNINPDQTTQTGT</sequence>
<proteinExistence type="predicted"/>
<feature type="region of interest" description="Disordered" evidence="1">
    <location>
        <begin position="217"/>
        <end position="294"/>
    </location>
</feature>
<evidence type="ECO:0000313" key="3">
    <source>
        <dbReference type="EMBL" id="SIO01330.1"/>
    </source>
</evidence>
<dbReference type="SUPFAM" id="SSF51261">
    <property type="entry name" value="Duplicated hybrid motif"/>
    <property type="match status" value="1"/>
</dbReference>
<name>A0A1N6G1G9_9FLAO</name>
<reference evidence="4" key="1">
    <citation type="submission" date="2016-12" db="EMBL/GenBank/DDBJ databases">
        <authorList>
            <person name="Varghese N."/>
            <person name="Submissions S."/>
        </authorList>
    </citation>
    <scope>NUCLEOTIDE SEQUENCE [LARGE SCALE GENOMIC DNA]</scope>
    <source>
        <strain evidence="4">DSM 16779</strain>
    </source>
</reference>
<dbReference type="InterPro" id="IPR016047">
    <property type="entry name" value="M23ase_b-sheet_dom"/>
</dbReference>
<dbReference type="InterPro" id="IPR050570">
    <property type="entry name" value="Cell_wall_metabolism_enzyme"/>
</dbReference>
<keyword evidence="4" id="KW-1185">Reference proteome</keyword>
<organism evidence="3 4">
    <name type="scientific">Chryseobacterium scophthalmum</name>
    <dbReference type="NCBI Taxonomy" id="59733"/>
    <lineage>
        <taxon>Bacteria</taxon>
        <taxon>Pseudomonadati</taxon>
        <taxon>Bacteroidota</taxon>
        <taxon>Flavobacteriia</taxon>
        <taxon>Flavobacteriales</taxon>
        <taxon>Weeksellaceae</taxon>
        <taxon>Chryseobacterium group</taxon>
        <taxon>Chryseobacterium</taxon>
    </lineage>
</organism>
<dbReference type="EMBL" id="FSRQ01000001">
    <property type="protein sequence ID" value="SIO01330.1"/>
    <property type="molecule type" value="Genomic_DNA"/>
</dbReference>
<protein>
    <submittedName>
        <fullName evidence="3">Predicted chitinase</fullName>
    </submittedName>
</protein>
<dbReference type="GO" id="GO:0004222">
    <property type="term" value="F:metalloendopeptidase activity"/>
    <property type="evidence" value="ECO:0007669"/>
    <property type="project" value="TreeGrafter"/>
</dbReference>
<dbReference type="OrthoDB" id="961266at2"/>
<dbReference type="InterPro" id="IPR011055">
    <property type="entry name" value="Dup_hybrid_motif"/>
</dbReference>
<feature type="domain" description="M23ase beta-sheet core" evidence="2">
    <location>
        <begin position="921"/>
        <end position="1015"/>
    </location>
</feature>
<dbReference type="AlphaFoldDB" id="A0A1N6G1G9"/>
<evidence type="ECO:0000256" key="1">
    <source>
        <dbReference type="SAM" id="MobiDB-lite"/>
    </source>
</evidence>
<dbReference type="Gene3D" id="2.70.70.10">
    <property type="entry name" value="Glucose Permease (Domain IIA)"/>
    <property type="match status" value="1"/>
</dbReference>
<dbReference type="Proteomes" id="UP000184782">
    <property type="component" value="Unassembled WGS sequence"/>
</dbReference>
<dbReference type="Gene3D" id="1.10.530.10">
    <property type="match status" value="1"/>
</dbReference>
<accession>A0A1N6G1G9</accession>
<dbReference type="PANTHER" id="PTHR21666">
    <property type="entry name" value="PEPTIDASE-RELATED"/>
    <property type="match status" value="1"/>
</dbReference>
<gene>
    <name evidence="3" type="ORF">SAMN05421769_1782</name>
</gene>
<dbReference type="InterPro" id="IPR023346">
    <property type="entry name" value="Lysozyme-like_dom_sf"/>
</dbReference>
<dbReference type="SUPFAM" id="SSF53955">
    <property type="entry name" value="Lysozyme-like"/>
    <property type="match status" value="1"/>
</dbReference>
<dbReference type="Pfam" id="PF01551">
    <property type="entry name" value="Peptidase_M23"/>
    <property type="match status" value="1"/>
</dbReference>
<evidence type="ECO:0000259" key="2">
    <source>
        <dbReference type="Pfam" id="PF01551"/>
    </source>
</evidence>
<feature type="compositionally biased region" description="Pro residues" evidence="1">
    <location>
        <begin position="229"/>
        <end position="251"/>
    </location>
</feature>
<dbReference type="PANTHER" id="PTHR21666:SF270">
    <property type="entry name" value="MUREIN HYDROLASE ACTIVATOR ENVC"/>
    <property type="match status" value="1"/>
</dbReference>
<dbReference type="CDD" id="cd12797">
    <property type="entry name" value="M23_peptidase"/>
    <property type="match status" value="1"/>
</dbReference>
<dbReference type="RefSeq" id="WP_074229898.1">
    <property type="nucleotide sequence ID" value="NZ_FSRQ01000001.1"/>
</dbReference>